<dbReference type="RefSeq" id="WP_339576360.1">
    <property type="nucleotide sequence ID" value="NZ_JBBIAA010000048.1"/>
</dbReference>
<evidence type="ECO:0000256" key="2">
    <source>
        <dbReference type="ARBA" id="ARBA00006679"/>
    </source>
</evidence>
<keyword evidence="5" id="KW-1133">Transmembrane helix</keyword>
<keyword evidence="4" id="KW-0812">Transmembrane</keyword>
<accession>A0ABU8RPF4</accession>
<dbReference type="EMBL" id="JBBIAA010000048">
    <property type="protein sequence ID" value="MEJ5946987.1"/>
    <property type="molecule type" value="Genomic_DNA"/>
</dbReference>
<proteinExistence type="inferred from homology"/>
<sequence>MSHVHGTRTDLGLLALRAGVGGTLFAHGAQKLFGWFGGYGLEATGGAMESMGFTPGRRSALLAGLGEAGGGAALALGLGTPVAGAAAAATMTTAGTVHGPAGFWVTSGGFEYNAVLATVGSALAVAGPGRYSVDHLLGHKLDRPWMATVALTALGAAAATVITQRKKAVAAAAAAQQTSDAEQVATGEQAEATGA</sequence>
<reference evidence="7 8" key="1">
    <citation type="journal article" date="2017" name="Int. J. Syst. Evol. Microbiol.">
        <title>Pseudokineococcus basanitobsidens sp. nov., isolated from volcanic rock.</title>
        <authorList>
            <person name="Lee D.W."/>
            <person name="Park M.Y."/>
            <person name="Kim J.J."/>
            <person name="Kim B.S."/>
        </authorList>
    </citation>
    <scope>NUCLEOTIDE SEQUENCE [LARGE SCALE GENOMIC DNA]</scope>
    <source>
        <strain evidence="7 8">DSM 103726</strain>
    </source>
</reference>
<dbReference type="InterPro" id="IPR051907">
    <property type="entry name" value="DoxX-like_oxidoreductase"/>
</dbReference>
<evidence type="ECO:0000256" key="6">
    <source>
        <dbReference type="ARBA" id="ARBA00023136"/>
    </source>
</evidence>
<keyword evidence="6" id="KW-0472">Membrane</keyword>
<keyword evidence="3" id="KW-1003">Cell membrane</keyword>
<name>A0ABU8RPF4_9ACTN</name>
<dbReference type="Proteomes" id="UP001387100">
    <property type="component" value="Unassembled WGS sequence"/>
</dbReference>
<comment type="similarity">
    <text evidence="2">Belongs to the DoxX family.</text>
</comment>
<gene>
    <name evidence="7" type="ORF">WDZ17_16960</name>
</gene>
<dbReference type="PANTHER" id="PTHR33452">
    <property type="entry name" value="OXIDOREDUCTASE CATD-RELATED"/>
    <property type="match status" value="1"/>
</dbReference>
<evidence type="ECO:0000313" key="8">
    <source>
        <dbReference type="Proteomes" id="UP001387100"/>
    </source>
</evidence>
<evidence type="ECO:0000256" key="5">
    <source>
        <dbReference type="ARBA" id="ARBA00022989"/>
    </source>
</evidence>
<keyword evidence="8" id="KW-1185">Reference proteome</keyword>
<organism evidence="7 8">
    <name type="scientific">Pseudokineococcus basanitobsidens</name>
    <dbReference type="NCBI Taxonomy" id="1926649"/>
    <lineage>
        <taxon>Bacteria</taxon>
        <taxon>Bacillati</taxon>
        <taxon>Actinomycetota</taxon>
        <taxon>Actinomycetes</taxon>
        <taxon>Kineosporiales</taxon>
        <taxon>Kineosporiaceae</taxon>
        <taxon>Pseudokineococcus</taxon>
    </lineage>
</organism>
<dbReference type="PANTHER" id="PTHR33452:SF1">
    <property type="entry name" value="INNER MEMBRANE PROTEIN YPHA-RELATED"/>
    <property type="match status" value="1"/>
</dbReference>
<protein>
    <submittedName>
        <fullName evidence="7">DoxX family protein</fullName>
    </submittedName>
</protein>
<dbReference type="InterPro" id="IPR032808">
    <property type="entry name" value="DoxX"/>
</dbReference>
<evidence type="ECO:0000313" key="7">
    <source>
        <dbReference type="EMBL" id="MEJ5946987.1"/>
    </source>
</evidence>
<comment type="caution">
    <text evidence="7">The sequence shown here is derived from an EMBL/GenBank/DDBJ whole genome shotgun (WGS) entry which is preliminary data.</text>
</comment>
<evidence type="ECO:0000256" key="1">
    <source>
        <dbReference type="ARBA" id="ARBA00004651"/>
    </source>
</evidence>
<comment type="subcellular location">
    <subcellularLocation>
        <location evidence="1">Cell membrane</location>
        <topology evidence="1">Multi-pass membrane protein</topology>
    </subcellularLocation>
</comment>
<evidence type="ECO:0000256" key="4">
    <source>
        <dbReference type="ARBA" id="ARBA00022692"/>
    </source>
</evidence>
<evidence type="ECO:0000256" key="3">
    <source>
        <dbReference type="ARBA" id="ARBA00022475"/>
    </source>
</evidence>
<dbReference type="Pfam" id="PF07681">
    <property type="entry name" value="DoxX"/>
    <property type="match status" value="1"/>
</dbReference>